<dbReference type="InterPro" id="IPR001789">
    <property type="entry name" value="Sig_transdc_resp-reg_receiver"/>
</dbReference>
<dbReference type="PROSITE" id="PS50110">
    <property type="entry name" value="RESPONSE_REGULATORY"/>
    <property type="match status" value="1"/>
</dbReference>
<evidence type="ECO:0000313" key="5">
    <source>
        <dbReference type="Proteomes" id="UP000245379"/>
    </source>
</evidence>
<dbReference type="SMART" id="SM00448">
    <property type="entry name" value="REC"/>
    <property type="match status" value="1"/>
</dbReference>
<dbReference type="PANTHER" id="PTHR44591">
    <property type="entry name" value="STRESS RESPONSE REGULATOR PROTEIN 1"/>
    <property type="match status" value="1"/>
</dbReference>
<proteinExistence type="predicted"/>
<name>A0A317ER48_9SPHI</name>
<feature type="domain" description="Response regulatory" evidence="3">
    <location>
        <begin position="4"/>
        <end position="119"/>
    </location>
</feature>
<dbReference type="InterPro" id="IPR011006">
    <property type="entry name" value="CheY-like_superfamily"/>
</dbReference>
<dbReference type="Gene3D" id="3.40.50.2300">
    <property type="match status" value="1"/>
</dbReference>
<comment type="caution">
    <text evidence="4">The sequence shown here is derived from an EMBL/GenBank/DDBJ whole genome shotgun (WGS) entry which is preliminary data.</text>
</comment>
<evidence type="ECO:0000256" key="2">
    <source>
        <dbReference type="PROSITE-ProRule" id="PRU00169"/>
    </source>
</evidence>
<dbReference type="EMBL" id="QGNZ01000001">
    <property type="protein sequence ID" value="PWS28309.1"/>
    <property type="molecule type" value="Genomic_DNA"/>
</dbReference>
<sequence>MGKKIMVIDDDEDILSILEIILGDEGYESILYNTGANADTVAQLSPDLILLDVRIAGFPKTGVEICSEFKSDPKLLGIPILLISAEYNVKSLATACGADGFVQKPFDITGLVNQIKDFVS</sequence>
<gene>
    <name evidence="4" type="ORF">DHW03_00165</name>
</gene>
<dbReference type="OrthoDB" id="710898at2"/>
<dbReference type="Pfam" id="PF00072">
    <property type="entry name" value="Response_reg"/>
    <property type="match status" value="1"/>
</dbReference>
<feature type="modified residue" description="4-aspartylphosphate" evidence="2">
    <location>
        <position position="52"/>
    </location>
</feature>
<keyword evidence="5" id="KW-1185">Reference proteome</keyword>
<dbReference type="PANTHER" id="PTHR44591:SF3">
    <property type="entry name" value="RESPONSE REGULATORY DOMAIN-CONTAINING PROTEIN"/>
    <property type="match status" value="1"/>
</dbReference>
<evidence type="ECO:0000256" key="1">
    <source>
        <dbReference type="ARBA" id="ARBA00022553"/>
    </source>
</evidence>
<accession>A0A317ER48</accession>
<dbReference type="AlphaFoldDB" id="A0A317ER48"/>
<evidence type="ECO:0000259" key="3">
    <source>
        <dbReference type="PROSITE" id="PS50110"/>
    </source>
</evidence>
<evidence type="ECO:0000313" key="4">
    <source>
        <dbReference type="EMBL" id="PWS28309.1"/>
    </source>
</evidence>
<dbReference type="RefSeq" id="WP_109923757.1">
    <property type="nucleotide sequence ID" value="NZ_QGNZ01000001.1"/>
</dbReference>
<protein>
    <submittedName>
        <fullName evidence="4">Response regulator</fullName>
    </submittedName>
</protein>
<dbReference type="InterPro" id="IPR050595">
    <property type="entry name" value="Bact_response_regulator"/>
</dbReference>
<keyword evidence="1 2" id="KW-0597">Phosphoprotein</keyword>
<dbReference type="GO" id="GO:0000160">
    <property type="term" value="P:phosphorelay signal transduction system"/>
    <property type="evidence" value="ECO:0007669"/>
    <property type="project" value="InterPro"/>
</dbReference>
<organism evidence="4 5">
    <name type="scientific">Pedobacter yonginense</name>
    <dbReference type="NCBI Taxonomy" id="651869"/>
    <lineage>
        <taxon>Bacteria</taxon>
        <taxon>Pseudomonadati</taxon>
        <taxon>Bacteroidota</taxon>
        <taxon>Sphingobacteriia</taxon>
        <taxon>Sphingobacteriales</taxon>
        <taxon>Sphingobacteriaceae</taxon>
        <taxon>Pedobacter</taxon>
    </lineage>
</organism>
<dbReference type="SUPFAM" id="SSF52172">
    <property type="entry name" value="CheY-like"/>
    <property type="match status" value="1"/>
</dbReference>
<dbReference type="Proteomes" id="UP000245379">
    <property type="component" value="Unassembled WGS sequence"/>
</dbReference>
<reference evidence="4 5" key="1">
    <citation type="submission" date="2018-05" db="EMBL/GenBank/DDBJ databases">
        <title>Pedobacter paludis sp. nov., isolated from wetland soil.</title>
        <authorList>
            <person name="Zhang Y."/>
            <person name="Wang G."/>
        </authorList>
    </citation>
    <scope>NUCLEOTIDE SEQUENCE [LARGE SCALE GENOMIC DNA]</scope>
    <source>
        <strain evidence="4 5">KCTC22721</strain>
    </source>
</reference>